<feature type="region of interest" description="Disordered" evidence="1">
    <location>
        <begin position="1"/>
        <end position="33"/>
    </location>
</feature>
<evidence type="ECO:0000256" key="2">
    <source>
        <dbReference type="SAM" id="Phobius"/>
    </source>
</evidence>
<reference evidence="3 4" key="2">
    <citation type="submission" date="2018-11" db="EMBL/GenBank/DDBJ databases">
        <authorList>
            <consortium name="Pathogen Informatics"/>
        </authorList>
    </citation>
    <scope>NUCLEOTIDE SEQUENCE [LARGE SCALE GENOMIC DNA]</scope>
    <source>
        <strain evidence="3 4">NST_G2</strain>
    </source>
</reference>
<dbReference type="OrthoDB" id="10466571at2759"/>
<evidence type="ECO:0000256" key="1">
    <source>
        <dbReference type="SAM" id="MobiDB-lite"/>
    </source>
</evidence>
<evidence type="ECO:0000313" key="5">
    <source>
        <dbReference type="WBParaSite" id="SSLN_0000443501-mRNA-1"/>
    </source>
</evidence>
<evidence type="ECO:0000313" key="3">
    <source>
        <dbReference type="EMBL" id="VDL90673.1"/>
    </source>
</evidence>
<name>A0A183SJ90_SCHSO</name>
<evidence type="ECO:0000313" key="4">
    <source>
        <dbReference type="Proteomes" id="UP000275846"/>
    </source>
</evidence>
<organism evidence="5">
    <name type="scientific">Schistocephalus solidus</name>
    <name type="common">Tapeworm</name>
    <dbReference type="NCBI Taxonomy" id="70667"/>
    <lineage>
        <taxon>Eukaryota</taxon>
        <taxon>Metazoa</taxon>
        <taxon>Spiralia</taxon>
        <taxon>Lophotrochozoa</taxon>
        <taxon>Platyhelminthes</taxon>
        <taxon>Cestoda</taxon>
        <taxon>Eucestoda</taxon>
        <taxon>Diphyllobothriidea</taxon>
        <taxon>Diphyllobothriidae</taxon>
        <taxon>Schistocephalus</taxon>
    </lineage>
</organism>
<reference evidence="5" key="1">
    <citation type="submission" date="2016-06" db="UniProtKB">
        <authorList>
            <consortium name="WormBaseParasite"/>
        </authorList>
    </citation>
    <scope>IDENTIFICATION</scope>
</reference>
<dbReference type="WBParaSite" id="SSLN_0000443501-mRNA-1">
    <property type="protein sequence ID" value="SSLN_0000443501-mRNA-1"/>
    <property type="gene ID" value="SSLN_0000443501"/>
</dbReference>
<keyword evidence="4" id="KW-1185">Reference proteome</keyword>
<dbReference type="AlphaFoldDB" id="A0A183SJ90"/>
<dbReference type="Proteomes" id="UP000275846">
    <property type="component" value="Unassembled WGS sequence"/>
</dbReference>
<proteinExistence type="predicted"/>
<keyword evidence="2" id="KW-0472">Membrane</keyword>
<accession>A0A183SJ90</accession>
<keyword evidence="2" id="KW-0812">Transmembrane</keyword>
<dbReference type="STRING" id="70667.A0A183SJ90"/>
<sequence length="145" mass="16222">MKPFARKNPRDEPFVTLPHPPNSSPSPKDDNMPTLVMRVKPSSQVANRNWKGLVLALLVISAISALIILACFLTYDYKVVKYFGIPLTLDDVAVLNGLLNRPNTVFTNDHVVYMAENFSIIAIDVRSNQSIILLTNDQLREVSLD</sequence>
<dbReference type="EMBL" id="UYSU01032812">
    <property type="protein sequence ID" value="VDL90673.1"/>
    <property type="molecule type" value="Genomic_DNA"/>
</dbReference>
<keyword evidence="2" id="KW-1133">Transmembrane helix</keyword>
<feature type="transmembrane region" description="Helical" evidence="2">
    <location>
        <begin position="53"/>
        <end position="75"/>
    </location>
</feature>
<gene>
    <name evidence="3" type="ORF">SSLN_LOCUS4288</name>
</gene>
<protein>
    <submittedName>
        <fullName evidence="5">SEA domain-containing protein</fullName>
    </submittedName>
</protein>